<dbReference type="OrthoDB" id="37659at2759"/>
<gene>
    <name evidence="1" type="ORF">KQP761_LOCUS13398</name>
</gene>
<comment type="caution">
    <text evidence="1">The sequence shown here is derived from an EMBL/GenBank/DDBJ whole genome shotgun (WGS) entry which is preliminary data.</text>
</comment>
<accession>A0A815RPG6</accession>
<protein>
    <submittedName>
        <fullName evidence="1">Uncharacterized protein</fullName>
    </submittedName>
</protein>
<evidence type="ECO:0000313" key="2">
    <source>
        <dbReference type="Proteomes" id="UP000663834"/>
    </source>
</evidence>
<dbReference type="AlphaFoldDB" id="A0A815RPG6"/>
<dbReference type="Proteomes" id="UP000663834">
    <property type="component" value="Unassembled WGS sequence"/>
</dbReference>
<sequence length="83" mass="9298">MSLRYQLANEIPNIQAYEIIPPAVQTNLGGSHAFGEPLDDCCQATFERLKKAEQEIVYKRSDAEGKNLKKTKLSNLINTLNFG</sequence>
<name>A0A815RPG6_9BILA</name>
<proteinExistence type="predicted"/>
<reference evidence="1" key="1">
    <citation type="submission" date="2021-02" db="EMBL/GenBank/DDBJ databases">
        <authorList>
            <person name="Nowell W R."/>
        </authorList>
    </citation>
    <scope>NUCLEOTIDE SEQUENCE</scope>
</reference>
<organism evidence="1 2">
    <name type="scientific">Rotaria magnacalcarata</name>
    <dbReference type="NCBI Taxonomy" id="392030"/>
    <lineage>
        <taxon>Eukaryota</taxon>
        <taxon>Metazoa</taxon>
        <taxon>Spiralia</taxon>
        <taxon>Gnathifera</taxon>
        <taxon>Rotifera</taxon>
        <taxon>Eurotatoria</taxon>
        <taxon>Bdelloidea</taxon>
        <taxon>Philodinida</taxon>
        <taxon>Philodinidae</taxon>
        <taxon>Rotaria</taxon>
    </lineage>
</organism>
<dbReference type="EMBL" id="CAJNOW010006196">
    <property type="protein sequence ID" value="CAF1477781.1"/>
    <property type="molecule type" value="Genomic_DNA"/>
</dbReference>
<evidence type="ECO:0000313" key="1">
    <source>
        <dbReference type="EMBL" id="CAF1477781.1"/>
    </source>
</evidence>